<accession>A0A6A5S3U5</accession>
<dbReference type="PROSITE" id="PS50082">
    <property type="entry name" value="WD_REPEATS_2"/>
    <property type="match status" value="1"/>
</dbReference>
<feature type="repeat" description="WD" evidence="3">
    <location>
        <begin position="62"/>
        <end position="103"/>
    </location>
</feature>
<protein>
    <submittedName>
        <fullName evidence="4">Uncharacterized protein</fullName>
    </submittedName>
</protein>
<evidence type="ECO:0000256" key="1">
    <source>
        <dbReference type="ARBA" id="ARBA00022574"/>
    </source>
</evidence>
<gene>
    <name evidence="4" type="ORF">EJ02DRAFT_488717</name>
</gene>
<proteinExistence type="predicted"/>
<name>A0A6A5S3U5_9PLEO</name>
<evidence type="ECO:0000313" key="4">
    <source>
        <dbReference type="EMBL" id="KAF1934812.1"/>
    </source>
</evidence>
<reference evidence="4" key="1">
    <citation type="journal article" date="2020" name="Stud. Mycol.">
        <title>101 Dothideomycetes genomes: a test case for predicting lifestyles and emergence of pathogens.</title>
        <authorList>
            <person name="Haridas S."/>
            <person name="Albert R."/>
            <person name="Binder M."/>
            <person name="Bloem J."/>
            <person name="Labutti K."/>
            <person name="Salamov A."/>
            <person name="Andreopoulos B."/>
            <person name="Baker S."/>
            <person name="Barry K."/>
            <person name="Bills G."/>
            <person name="Bluhm B."/>
            <person name="Cannon C."/>
            <person name="Castanera R."/>
            <person name="Culley D."/>
            <person name="Daum C."/>
            <person name="Ezra D."/>
            <person name="Gonzalez J."/>
            <person name="Henrissat B."/>
            <person name="Kuo A."/>
            <person name="Liang C."/>
            <person name="Lipzen A."/>
            <person name="Lutzoni F."/>
            <person name="Magnuson J."/>
            <person name="Mondo S."/>
            <person name="Nolan M."/>
            <person name="Ohm R."/>
            <person name="Pangilinan J."/>
            <person name="Park H.-J."/>
            <person name="Ramirez L."/>
            <person name="Alfaro M."/>
            <person name="Sun H."/>
            <person name="Tritt A."/>
            <person name="Yoshinaga Y."/>
            <person name="Zwiers L.-H."/>
            <person name="Turgeon B."/>
            <person name="Goodwin S."/>
            <person name="Spatafora J."/>
            <person name="Crous P."/>
            <person name="Grigoriev I."/>
        </authorList>
    </citation>
    <scope>NUCLEOTIDE SEQUENCE</scope>
    <source>
        <strain evidence="4">CBS 161.51</strain>
    </source>
</reference>
<dbReference type="Proteomes" id="UP000800038">
    <property type="component" value="Unassembled WGS sequence"/>
</dbReference>
<keyword evidence="5" id="KW-1185">Reference proteome</keyword>
<dbReference type="AlphaFoldDB" id="A0A6A5S3U5"/>
<keyword evidence="2" id="KW-0677">Repeat</keyword>
<dbReference type="PROSITE" id="PS00678">
    <property type="entry name" value="WD_REPEATS_1"/>
    <property type="match status" value="1"/>
</dbReference>
<dbReference type="PROSITE" id="PS50294">
    <property type="entry name" value="WD_REPEATS_REGION"/>
    <property type="match status" value="1"/>
</dbReference>
<dbReference type="PANTHER" id="PTHR19848:SF8">
    <property type="entry name" value="F-BOX AND WD REPEAT DOMAIN CONTAINING 7"/>
    <property type="match status" value="1"/>
</dbReference>
<evidence type="ECO:0000313" key="5">
    <source>
        <dbReference type="Proteomes" id="UP000800038"/>
    </source>
</evidence>
<dbReference type="EMBL" id="ML976366">
    <property type="protein sequence ID" value="KAF1934812.1"/>
    <property type="molecule type" value="Genomic_DNA"/>
</dbReference>
<dbReference type="InterPro" id="IPR015943">
    <property type="entry name" value="WD40/YVTN_repeat-like_dom_sf"/>
</dbReference>
<evidence type="ECO:0000256" key="3">
    <source>
        <dbReference type="PROSITE-ProRule" id="PRU00221"/>
    </source>
</evidence>
<dbReference type="InterPro" id="IPR001680">
    <property type="entry name" value="WD40_rpt"/>
</dbReference>
<dbReference type="SMART" id="SM00320">
    <property type="entry name" value="WD40"/>
    <property type="match status" value="1"/>
</dbReference>
<evidence type="ECO:0000256" key="2">
    <source>
        <dbReference type="ARBA" id="ARBA00022737"/>
    </source>
</evidence>
<dbReference type="InterPro" id="IPR019775">
    <property type="entry name" value="WD40_repeat_CS"/>
</dbReference>
<dbReference type="OrthoDB" id="538223at2759"/>
<organism evidence="4 5">
    <name type="scientific">Clathrospora elynae</name>
    <dbReference type="NCBI Taxonomy" id="706981"/>
    <lineage>
        <taxon>Eukaryota</taxon>
        <taxon>Fungi</taxon>
        <taxon>Dikarya</taxon>
        <taxon>Ascomycota</taxon>
        <taxon>Pezizomycotina</taxon>
        <taxon>Dothideomycetes</taxon>
        <taxon>Pleosporomycetidae</taxon>
        <taxon>Pleosporales</taxon>
        <taxon>Diademaceae</taxon>
        <taxon>Clathrospora</taxon>
    </lineage>
</organism>
<sequence>MKRFTLYSRSPIELAPLQLYSSALVFAPVKSIVKRQFTEQLAQWVRSLPQVDDDWSACLQTLEGHGDRVSSVAFSHDSTQLASGSGDKTVKIWDASSGTCLQTLEGHSD</sequence>
<dbReference type="Pfam" id="PF00400">
    <property type="entry name" value="WD40"/>
    <property type="match status" value="1"/>
</dbReference>
<dbReference type="PANTHER" id="PTHR19848">
    <property type="entry name" value="WD40 REPEAT PROTEIN"/>
    <property type="match status" value="1"/>
</dbReference>
<dbReference type="InterPro" id="IPR036322">
    <property type="entry name" value="WD40_repeat_dom_sf"/>
</dbReference>
<keyword evidence="1 3" id="KW-0853">WD repeat</keyword>
<feature type="non-terminal residue" evidence="4">
    <location>
        <position position="109"/>
    </location>
</feature>
<dbReference type="Gene3D" id="2.130.10.10">
    <property type="entry name" value="YVTN repeat-like/Quinoprotein amine dehydrogenase"/>
    <property type="match status" value="1"/>
</dbReference>
<dbReference type="SUPFAM" id="SSF50978">
    <property type="entry name" value="WD40 repeat-like"/>
    <property type="match status" value="1"/>
</dbReference>